<gene>
    <name evidence="1" type="ORF">J21TS3_19580</name>
</gene>
<organism evidence="1 2">
    <name type="scientific">Paenibacillus cookii</name>
    <dbReference type="NCBI Taxonomy" id="157839"/>
    <lineage>
        <taxon>Bacteria</taxon>
        <taxon>Bacillati</taxon>
        <taxon>Bacillota</taxon>
        <taxon>Bacilli</taxon>
        <taxon>Bacillales</taxon>
        <taxon>Paenibacillaceae</taxon>
        <taxon>Paenibacillus</taxon>
    </lineage>
</organism>
<name>A0ABQ4LV37_9BACL</name>
<proteinExistence type="predicted"/>
<evidence type="ECO:0008006" key="3">
    <source>
        <dbReference type="Google" id="ProtNLM"/>
    </source>
</evidence>
<reference evidence="1 2" key="1">
    <citation type="submission" date="2021-03" db="EMBL/GenBank/DDBJ databases">
        <title>Antimicrobial resistance genes in bacteria isolated from Japanese honey, and their potential for conferring macrolide and lincosamide resistance in the American foulbrood pathogen Paenibacillus larvae.</title>
        <authorList>
            <person name="Okamoto M."/>
            <person name="Kumagai M."/>
            <person name="Kanamori H."/>
            <person name="Takamatsu D."/>
        </authorList>
    </citation>
    <scope>NUCLEOTIDE SEQUENCE [LARGE SCALE GENOMIC DNA]</scope>
    <source>
        <strain evidence="1 2">J21TS3</strain>
    </source>
</reference>
<keyword evidence="2" id="KW-1185">Reference proteome</keyword>
<sequence>MGKYRYVYGFCGRKGKGYTAVPDGFETTGRVIMNFETARQMVRRSEGDGHKMLRDVRQYK</sequence>
<comment type="caution">
    <text evidence="1">The sequence shown here is derived from an EMBL/GenBank/DDBJ whole genome shotgun (WGS) entry which is preliminary data.</text>
</comment>
<dbReference type="EMBL" id="BORW01000007">
    <property type="protein sequence ID" value="GIO67137.1"/>
    <property type="molecule type" value="Genomic_DNA"/>
</dbReference>
<evidence type="ECO:0000313" key="1">
    <source>
        <dbReference type="EMBL" id="GIO67137.1"/>
    </source>
</evidence>
<protein>
    <recommendedName>
        <fullName evidence="3">WGR domain-containing protein</fullName>
    </recommendedName>
</protein>
<accession>A0ABQ4LV37</accession>
<dbReference type="Proteomes" id="UP000680638">
    <property type="component" value="Unassembled WGS sequence"/>
</dbReference>
<evidence type="ECO:0000313" key="2">
    <source>
        <dbReference type="Proteomes" id="UP000680638"/>
    </source>
</evidence>